<dbReference type="SUPFAM" id="SSF51735">
    <property type="entry name" value="NAD(P)-binding Rossmann-fold domains"/>
    <property type="match status" value="1"/>
</dbReference>
<dbReference type="PRINTS" id="PR00080">
    <property type="entry name" value="SDRFAMILY"/>
</dbReference>
<organism evidence="5 6">
    <name type="scientific">Victivallis lenta</name>
    <dbReference type="NCBI Taxonomy" id="2606640"/>
    <lineage>
        <taxon>Bacteria</taxon>
        <taxon>Pseudomonadati</taxon>
        <taxon>Lentisphaerota</taxon>
        <taxon>Lentisphaeria</taxon>
        <taxon>Victivallales</taxon>
        <taxon>Victivallaceae</taxon>
        <taxon>Victivallis</taxon>
    </lineage>
</organism>
<proteinExistence type="inferred from homology"/>
<keyword evidence="6" id="KW-1185">Reference proteome</keyword>
<dbReference type="InterPro" id="IPR020904">
    <property type="entry name" value="Sc_DH/Rdtase_CS"/>
</dbReference>
<dbReference type="EMBL" id="VUNS01000001">
    <property type="protein sequence ID" value="MST95532.1"/>
    <property type="molecule type" value="Genomic_DNA"/>
</dbReference>
<evidence type="ECO:0000256" key="3">
    <source>
        <dbReference type="RuleBase" id="RU000363"/>
    </source>
</evidence>
<dbReference type="Pfam" id="PF00106">
    <property type="entry name" value="adh_short"/>
    <property type="match status" value="1"/>
</dbReference>
<dbReference type="PANTHER" id="PTHR42760">
    <property type="entry name" value="SHORT-CHAIN DEHYDROGENASES/REDUCTASES FAMILY MEMBER"/>
    <property type="match status" value="1"/>
</dbReference>
<keyword evidence="2" id="KW-0560">Oxidoreductase</keyword>
<evidence type="ECO:0000313" key="6">
    <source>
        <dbReference type="Proteomes" id="UP000435649"/>
    </source>
</evidence>
<reference evidence="5 6" key="1">
    <citation type="submission" date="2019-08" db="EMBL/GenBank/DDBJ databases">
        <title>In-depth cultivation of the pig gut microbiome towards novel bacterial diversity and tailored functional studies.</title>
        <authorList>
            <person name="Wylensek D."/>
            <person name="Hitch T.C.A."/>
            <person name="Clavel T."/>
        </authorList>
    </citation>
    <scope>NUCLEOTIDE SEQUENCE [LARGE SCALE GENOMIC DNA]</scope>
    <source>
        <strain evidence="5 6">BBE-744-WT-12</strain>
    </source>
</reference>
<evidence type="ECO:0000313" key="5">
    <source>
        <dbReference type="EMBL" id="MST95532.1"/>
    </source>
</evidence>
<comment type="similarity">
    <text evidence="1 3">Belongs to the short-chain dehydrogenases/reductases (SDR) family.</text>
</comment>
<dbReference type="PANTHER" id="PTHR42760:SF135">
    <property type="entry name" value="BLL7886 PROTEIN"/>
    <property type="match status" value="1"/>
</dbReference>
<evidence type="ECO:0000256" key="2">
    <source>
        <dbReference type="ARBA" id="ARBA00023002"/>
    </source>
</evidence>
<dbReference type="AlphaFoldDB" id="A0A844FXQ5"/>
<dbReference type="Gene3D" id="3.40.50.720">
    <property type="entry name" value="NAD(P)-binding Rossmann-like Domain"/>
    <property type="match status" value="1"/>
</dbReference>
<dbReference type="SMART" id="SM00822">
    <property type="entry name" value="PKS_KR"/>
    <property type="match status" value="1"/>
</dbReference>
<dbReference type="GO" id="GO:0016616">
    <property type="term" value="F:oxidoreductase activity, acting on the CH-OH group of donors, NAD or NADP as acceptor"/>
    <property type="evidence" value="ECO:0007669"/>
    <property type="project" value="UniProtKB-ARBA"/>
</dbReference>
<sequence>MSEFKGKTVLVTGGSRGLGEAVCRKFTAEGCRVVVNYAHGREAAEAVARSIGGTAYGCDISDEAAVETMFREIGSIDILVNNARIDPYKRSAGMRDGEWWDAVMAVNLKGAYLCGKLALEQMKTKRWGRMVHISSIWAYQPPNERMLSYAAAKSAMHALSRGFAALGAPYGVTSNVLAPGLILTDLCTERLTPEMMQRELDTIPLRRGAPPGEVAEAVFDLAKSGFLTGEVVNLNGGAFMRP</sequence>
<gene>
    <name evidence="5" type="ORF">FYJ85_00525</name>
</gene>
<dbReference type="RefSeq" id="WP_106053085.1">
    <property type="nucleotide sequence ID" value="NZ_VUNS01000001.1"/>
</dbReference>
<evidence type="ECO:0000259" key="4">
    <source>
        <dbReference type="SMART" id="SM00822"/>
    </source>
</evidence>
<dbReference type="GO" id="GO:0030497">
    <property type="term" value="P:fatty acid elongation"/>
    <property type="evidence" value="ECO:0007669"/>
    <property type="project" value="TreeGrafter"/>
</dbReference>
<dbReference type="PROSITE" id="PS00061">
    <property type="entry name" value="ADH_SHORT"/>
    <property type="match status" value="1"/>
</dbReference>
<feature type="domain" description="Ketoreductase" evidence="4">
    <location>
        <begin position="7"/>
        <end position="185"/>
    </location>
</feature>
<dbReference type="InterPro" id="IPR057326">
    <property type="entry name" value="KR_dom"/>
</dbReference>
<dbReference type="PRINTS" id="PR00081">
    <property type="entry name" value="GDHRDH"/>
</dbReference>
<accession>A0A844FXQ5</accession>
<dbReference type="Proteomes" id="UP000435649">
    <property type="component" value="Unassembled WGS sequence"/>
</dbReference>
<name>A0A844FXQ5_9BACT</name>
<dbReference type="InterPro" id="IPR002347">
    <property type="entry name" value="SDR_fam"/>
</dbReference>
<comment type="caution">
    <text evidence="5">The sequence shown here is derived from an EMBL/GenBank/DDBJ whole genome shotgun (WGS) entry which is preliminary data.</text>
</comment>
<evidence type="ECO:0000256" key="1">
    <source>
        <dbReference type="ARBA" id="ARBA00006484"/>
    </source>
</evidence>
<dbReference type="FunFam" id="3.40.50.720:FF:000173">
    <property type="entry name" value="3-oxoacyl-[acyl-carrier protein] reductase"/>
    <property type="match status" value="1"/>
</dbReference>
<protein>
    <submittedName>
        <fullName evidence="5">SDR family oxidoreductase</fullName>
    </submittedName>
</protein>
<dbReference type="InterPro" id="IPR036291">
    <property type="entry name" value="NAD(P)-bd_dom_sf"/>
</dbReference>